<keyword evidence="2" id="KW-0012">Acyltransferase</keyword>
<comment type="similarity">
    <text evidence="3">Belongs to the acetyltransferase family. RimJ subfamily.</text>
</comment>
<protein>
    <submittedName>
        <fullName evidence="5">GNAT family N-acetyltransferase</fullName>
    </submittedName>
</protein>
<dbReference type="Pfam" id="PF13302">
    <property type="entry name" value="Acetyltransf_3"/>
    <property type="match status" value="1"/>
</dbReference>
<accession>A0ABT8C0Z0</accession>
<dbReference type="EMBL" id="JAUFQC010000027">
    <property type="protein sequence ID" value="MDN3612329.1"/>
    <property type="molecule type" value="Genomic_DNA"/>
</dbReference>
<dbReference type="InterPro" id="IPR051531">
    <property type="entry name" value="N-acetyltransferase"/>
</dbReference>
<evidence type="ECO:0000259" key="4">
    <source>
        <dbReference type="PROSITE" id="PS51186"/>
    </source>
</evidence>
<evidence type="ECO:0000313" key="6">
    <source>
        <dbReference type="Proteomes" id="UP001238540"/>
    </source>
</evidence>
<reference evidence="6" key="1">
    <citation type="journal article" date="2019" name="Int. J. Syst. Evol. Microbiol.">
        <title>The Global Catalogue of Microorganisms (GCM) 10K type strain sequencing project: providing services to taxonomists for standard genome sequencing and annotation.</title>
        <authorList>
            <consortium name="The Broad Institute Genomics Platform"/>
            <consortium name="The Broad Institute Genome Sequencing Center for Infectious Disease"/>
            <person name="Wu L."/>
            <person name="Ma J."/>
        </authorList>
    </citation>
    <scope>NUCLEOTIDE SEQUENCE [LARGE SCALE GENOMIC DNA]</scope>
    <source>
        <strain evidence="6">CECT 7398</strain>
    </source>
</reference>
<dbReference type="PANTHER" id="PTHR43792">
    <property type="entry name" value="GNAT FAMILY, PUTATIVE (AFU_ORTHOLOGUE AFUA_3G00765)-RELATED-RELATED"/>
    <property type="match status" value="1"/>
</dbReference>
<dbReference type="SUPFAM" id="SSF55729">
    <property type="entry name" value="Acyl-CoA N-acyltransferases (Nat)"/>
    <property type="match status" value="1"/>
</dbReference>
<evidence type="ECO:0000313" key="5">
    <source>
        <dbReference type="EMBL" id="MDN3612329.1"/>
    </source>
</evidence>
<keyword evidence="1" id="KW-0808">Transferase</keyword>
<evidence type="ECO:0000256" key="3">
    <source>
        <dbReference type="ARBA" id="ARBA00038502"/>
    </source>
</evidence>
<dbReference type="RefSeq" id="WP_076588534.1">
    <property type="nucleotide sequence ID" value="NZ_JABEYA020000003.1"/>
</dbReference>
<evidence type="ECO:0000256" key="2">
    <source>
        <dbReference type="ARBA" id="ARBA00023315"/>
    </source>
</evidence>
<dbReference type="InterPro" id="IPR000182">
    <property type="entry name" value="GNAT_dom"/>
</dbReference>
<gene>
    <name evidence="5" type="ORF">QWZ16_22285</name>
</gene>
<evidence type="ECO:0000256" key="1">
    <source>
        <dbReference type="ARBA" id="ARBA00022679"/>
    </source>
</evidence>
<dbReference type="Proteomes" id="UP001238540">
    <property type="component" value="Unassembled WGS sequence"/>
</dbReference>
<proteinExistence type="inferred from homology"/>
<sequence>MERPTPAFATEFRCDEFIYVPISVDDARKLLSAVTSPSFPSTLPLAKIKTLKLAQRWCSDRVADWTQSQGFVWSCRRSVDSVMVGQVTLRVQNHDLALAYWVEPTYWGKGIATQMCHALLLHLHASGFHGKVRAGVHIWNDRSASVLLKLGFTPCLSDEGDSLAFQLSVG</sequence>
<feature type="domain" description="N-acetyltransferase" evidence="4">
    <location>
        <begin position="17"/>
        <end position="170"/>
    </location>
</feature>
<dbReference type="CDD" id="cd04301">
    <property type="entry name" value="NAT_SF"/>
    <property type="match status" value="1"/>
</dbReference>
<dbReference type="InterPro" id="IPR016181">
    <property type="entry name" value="Acyl_CoA_acyltransferase"/>
</dbReference>
<dbReference type="PROSITE" id="PS51186">
    <property type="entry name" value="GNAT"/>
    <property type="match status" value="1"/>
</dbReference>
<dbReference type="PANTHER" id="PTHR43792:SF8">
    <property type="entry name" value="[RIBOSOMAL PROTEIN US5]-ALANINE N-ACETYLTRANSFERASE"/>
    <property type="match status" value="1"/>
</dbReference>
<comment type="caution">
    <text evidence="5">The sequence shown here is derived from an EMBL/GenBank/DDBJ whole genome shotgun (WGS) entry which is preliminary data.</text>
</comment>
<organism evidence="5 6">
    <name type="scientific">Vibrio ostreicida</name>
    <dbReference type="NCBI Taxonomy" id="526588"/>
    <lineage>
        <taxon>Bacteria</taxon>
        <taxon>Pseudomonadati</taxon>
        <taxon>Pseudomonadota</taxon>
        <taxon>Gammaproteobacteria</taxon>
        <taxon>Vibrionales</taxon>
        <taxon>Vibrionaceae</taxon>
        <taxon>Vibrio</taxon>
    </lineage>
</organism>
<dbReference type="Gene3D" id="3.40.630.30">
    <property type="match status" value="1"/>
</dbReference>
<name>A0ABT8C0Z0_9VIBR</name>
<keyword evidence="6" id="KW-1185">Reference proteome</keyword>